<dbReference type="AlphaFoldDB" id="A0AAV0X8S2"/>
<reference evidence="3 4" key="1">
    <citation type="submission" date="2023-01" db="EMBL/GenBank/DDBJ databases">
        <authorList>
            <person name="Whitehead M."/>
        </authorList>
    </citation>
    <scope>NUCLEOTIDE SEQUENCE [LARGE SCALE GENOMIC DNA]</scope>
</reference>
<name>A0AAV0X8S2_9HEMI</name>
<organism evidence="3 4">
    <name type="scientific">Macrosiphum euphorbiae</name>
    <name type="common">potato aphid</name>
    <dbReference type="NCBI Taxonomy" id="13131"/>
    <lineage>
        <taxon>Eukaryota</taxon>
        <taxon>Metazoa</taxon>
        <taxon>Ecdysozoa</taxon>
        <taxon>Arthropoda</taxon>
        <taxon>Hexapoda</taxon>
        <taxon>Insecta</taxon>
        <taxon>Pterygota</taxon>
        <taxon>Neoptera</taxon>
        <taxon>Paraneoptera</taxon>
        <taxon>Hemiptera</taxon>
        <taxon>Sternorrhyncha</taxon>
        <taxon>Aphidomorpha</taxon>
        <taxon>Aphidoidea</taxon>
        <taxon>Aphididae</taxon>
        <taxon>Macrosiphini</taxon>
        <taxon>Macrosiphum</taxon>
    </lineage>
</organism>
<evidence type="ECO:0000256" key="2">
    <source>
        <dbReference type="SAM" id="MobiDB-lite"/>
    </source>
</evidence>
<evidence type="ECO:0000313" key="4">
    <source>
        <dbReference type="Proteomes" id="UP001160148"/>
    </source>
</evidence>
<proteinExistence type="predicted"/>
<accession>A0AAV0X8S2</accession>
<gene>
    <name evidence="3" type="ORF">MEUPH1_LOCUS19133</name>
</gene>
<dbReference type="Proteomes" id="UP001160148">
    <property type="component" value="Unassembled WGS sequence"/>
</dbReference>
<dbReference type="InterPro" id="IPR052095">
    <property type="entry name" value="UNC-13_domain"/>
</dbReference>
<evidence type="ECO:0000313" key="3">
    <source>
        <dbReference type="EMBL" id="CAI6364288.1"/>
    </source>
</evidence>
<dbReference type="PANTHER" id="PTHR45999">
    <property type="entry name" value="UNC-13-4A, ISOFORM B"/>
    <property type="match status" value="1"/>
</dbReference>
<keyword evidence="4" id="KW-1185">Reference proteome</keyword>
<dbReference type="GO" id="GO:0006887">
    <property type="term" value="P:exocytosis"/>
    <property type="evidence" value="ECO:0007669"/>
    <property type="project" value="UniProtKB-KW"/>
</dbReference>
<feature type="region of interest" description="Disordered" evidence="2">
    <location>
        <begin position="26"/>
        <end position="89"/>
    </location>
</feature>
<keyword evidence="1" id="KW-0268">Exocytosis</keyword>
<dbReference type="PANTHER" id="PTHR45999:SF4">
    <property type="entry name" value="UNC-13-4A, ISOFORM B"/>
    <property type="match status" value="1"/>
</dbReference>
<feature type="compositionally biased region" description="Low complexity" evidence="2">
    <location>
        <begin position="38"/>
        <end position="60"/>
    </location>
</feature>
<dbReference type="SUPFAM" id="SSF49562">
    <property type="entry name" value="C2 domain (Calcium/lipid-binding domain, CaLB)"/>
    <property type="match status" value="1"/>
</dbReference>
<sequence length="311" mass="34146">MSFFSSLHQIVTSSVANLNLSPKRFSLSKESGPDGDDAPAAVVAASTATSSRSASTGSVSGIPRIVTPQGNGGSCVRSSGPRRTGSFRQISQPRNPMAFCRRRNSWPEIDQTASSGVHDTDGSFFEKYSSLQWKLDQRRLQMIKDSRQDECPPPEHSVGVIPPPVSSIQPKEMENLYMDVLYTIKYKVGADTELSAHRDQLYVYAQKAFDVTPEQHRRYMAIVHEEKPPIVVLHVTVVEAEGLEAKDANGYSDPYCLLGLMRRTDETAARLAEGSAEECSTVLSPVALMAGIIGDVRFFNVSHTTVRHRSV</sequence>
<dbReference type="GO" id="GO:0099503">
    <property type="term" value="C:secretory vesicle"/>
    <property type="evidence" value="ECO:0007669"/>
    <property type="project" value="TreeGrafter"/>
</dbReference>
<evidence type="ECO:0000256" key="1">
    <source>
        <dbReference type="ARBA" id="ARBA00022483"/>
    </source>
</evidence>
<dbReference type="EMBL" id="CARXXK010000003">
    <property type="protein sequence ID" value="CAI6364288.1"/>
    <property type="molecule type" value="Genomic_DNA"/>
</dbReference>
<dbReference type="InterPro" id="IPR035892">
    <property type="entry name" value="C2_domain_sf"/>
</dbReference>
<comment type="caution">
    <text evidence="3">The sequence shown here is derived from an EMBL/GenBank/DDBJ whole genome shotgun (WGS) entry which is preliminary data.</text>
</comment>
<dbReference type="Gene3D" id="2.60.40.150">
    <property type="entry name" value="C2 domain"/>
    <property type="match status" value="1"/>
</dbReference>
<protein>
    <submittedName>
        <fullName evidence="3">Uncharacterized protein</fullName>
    </submittedName>
</protein>